<comment type="caution">
    <text evidence="1">The sequence shown here is derived from an EMBL/GenBank/DDBJ whole genome shotgun (WGS) entry which is preliminary data.</text>
</comment>
<dbReference type="EMBL" id="VDEP01000143">
    <property type="protein sequence ID" value="KAA1128261.1"/>
    <property type="molecule type" value="Genomic_DNA"/>
</dbReference>
<accession>A0A5B0RQW5</accession>
<sequence length="128" mass="15290">MSWRELTMDLFIDLKDFNIVSEQSLIYFLNKKTKGKLISDYIIHRFDPKGYKFQRDNFDLILSLKESPLVKRMSGLFNILQQEAWENIEFNLWKVQIDLVSEIPVQMFPEDSSFDITPRIYLLAFSEI</sequence>
<organism evidence="1 2">
    <name type="scientific">Puccinia graminis f. sp. tritici</name>
    <dbReference type="NCBI Taxonomy" id="56615"/>
    <lineage>
        <taxon>Eukaryota</taxon>
        <taxon>Fungi</taxon>
        <taxon>Dikarya</taxon>
        <taxon>Basidiomycota</taxon>
        <taxon>Pucciniomycotina</taxon>
        <taxon>Pucciniomycetes</taxon>
        <taxon>Pucciniales</taxon>
        <taxon>Pucciniaceae</taxon>
        <taxon>Puccinia</taxon>
    </lineage>
</organism>
<evidence type="ECO:0000313" key="1">
    <source>
        <dbReference type="EMBL" id="KAA1128261.1"/>
    </source>
</evidence>
<protein>
    <submittedName>
        <fullName evidence="1">Uncharacterized protein</fullName>
    </submittedName>
</protein>
<proteinExistence type="predicted"/>
<name>A0A5B0RQW5_PUCGR</name>
<reference evidence="1 2" key="1">
    <citation type="submission" date="2019-05" db="EMBL/GenBank/DDBJ databases">
        <title>Emergence of the Ug99 lineage of the wheat stem rust pathogen through somatic hybridization.</title>
        <authorList>
            <person name="Li F."/>
            <person name="Upadhyaya N.M."/>
            <person name="Sperschneider J."/>
            <person name="Matny O."/>
            <person name="Nguyen-Phuc H."/>
            <person name="Mago R."/>
            <person name="Raley C."/>
            <person name="Miller M.E."/>
            <person name="Silverstein K.A.T."/>
            <person name="Henningsen E."/>
            <person name="Hirsch C.D."/>
            <person name="Visser B."/>
            <person name="Pretorius Z.A."/>
            <person name="Steffenson B.J."/>
            <person name="Schwessinger B."/>
            <person name="Dodds P.N."/>
            <person name="Figueroa M."/>
        </authorList>
    </citation>
    <scope>NUCLEOTIDE SEQUENCE [LARGE SCALE GENOMIC DNA]</scope>
    <source>
        <strain evidence="1 2">Ug99</strain>
    </source>
</reference>
<gene>
    <name evidence="1" type="ORF">PGTUg99_018930</name>
</gene>
<dbReference type="Proteomes" id="UP000325313">
    <property type="component" value="Unassembled WGS sequence"/>
</dbReference>
<dbReference type="AlphaFoldDB" id="A0A5B0RQW5"/>
<evidence type="ECO:0000313" key="2">
    <source>
        <dbReference type="Proteomes" id="UP000325313"/>
    </source>
</evidence>